<dbReference type="EMBL" id="BJWJ01000024">
    <property type="protein sequence ID" value="GEM05096.1"/>
    <property type="molecule type" value="Genomic_DNA"/>
</dbReference>
<proteinExistence type="predicted"/>
<reference evidence="2 5" key="2">
    <citation type="submission" date="2019-07" db="EMBL/GenBank/DDBJ databases">
        <title>Whole genome shotgun sequence of Halolactibacillus miurensis NBRC 100873.</title>
        <authorList>
            <person name="Hosoyama A."/>
            <person name="Uohara A."/>
            <person name="Ohji S."/>
            <person name="Ichikawa N."/>
        </authorList>
    </citation>
    <scope>NUCLEOTIDE SEQUENCE [LARGE SCALE GENOMIC DNA]</scope>
    <source>
        <strain evidence="2 5">NBRC 100873</strain>
    </source>
</reference>
<accession>A0A1I6TSJ3</accession>
<evidence type="ECO:0000313" key="2">
    <source>
        <dbReference type="EMBL" id="GEM05096.1"/>
    </source>
</evidence>
<dbReference type="AlphaFoldDB" id="A0A1I6TSJ3"/>
<dbReference type="InterPro" id="IPR011330">
    <property type="entry name" value="Glyco_hydro/deAcase_b/a-brl"/>
</dbReference>
<feature type="transmembrane region" description="Helical" evidence="1">
    <location>
        <begin position="12"/>
        <end position="30"/>
    </location>
</feature>
<keyword evidence="5" id="KW-1185">Reference proteome</keyword>
<protein>
    <recommendedName>
        <fullName evidence="6">Polysaccharide deacetylase</fullName>
    </recommendedName>
</protein>
<sequence length="240" mass="27295">MFITLHKKTLYRFTFIVSIMLIISSLYVTFIKEALSETRLVYLPSPPPAAIHHVHRYDKAISLTINYTGDKDSLPYLLDALKDSSVSVTLFLPLDLLKQISFDKATSDRSEELEDLFDWGGLINRKKETTITIPDGIHFLRQPYANSNHLKETAESGHTTIGASLTLTEPHQPFNEQLKQTLKQTIRPGDIIAIDLHQDLVNGTFLIQAIGDYLTTEGFQILPLTQLLFEEEKLKIERID</sequence>
<evidence type="ECO:0008006" key="6">
    <source>
        <dbReference type="Google" id="ProtNLM"/>
    </source>
</evidence>
<keyword evidence="1" id="KW-0472">Membrane</keyword>
<dbReference type="RefSeq" id="WP_062321834.1">
    <property type="nucleotide sequence ID" value="NZ_FPAI01000017.1"/>
</dbReference>
<evidence type="ECO:0000313" key="4">
    <source>
        <dbReference type="Proteomes" id="UP000199139"/>
    </source>
</evidence>
<dbReference type="Proteomes" id="UP000199139">
    <property type="component" value="Unassembled WGS sequence"/>
</dbReference>
<evidence type="ECO:0000313" key="5">
    <source>
        <dbReference type="Proteomes" id="UP000321773"/>
    </source>
</evidence>
<keyword evidence="1" id="KW-0812">Transmembrane</keyword>
<keyword evidence="1" id="KW-1133">Transmembrane helix</keyword>
<dbReference type="EMBL" id="FPAI01000017">
    <property type="protein sequence ID" value="SFS92243.1"/>
    <property type="molecule type" value="Genomic_DNA"/>
</dbReference>
<dbReference type="GO" id="GO:0005975">
    <property type="term" value="P:carbohydrate metabolic process"/>
    <property type="evidence" value="ECO:0007669"/>
    <property type="project" value="InterPro"/>
</dbReference>
<reference evidence="3 4" key="1">
    <citation type="submission" date="2016-10" db="EMBL/GenBank/DDBJ databases">
        <authorList>
            <person name="de Groot N.N."/>
        </authorList>
    </citation>
    <scope>NUCLEOTIDE SEQUENCE [LARGE SCALE GENOMIC DNA]</scope>
    <source>
        <strain evidence="3 4">DSM 17074</strain>
    </source>
</reference>
<evidence type="ECO:0000313" key="3">
    <source>
        <dbReference type="EMBL" id="SFS92243.1"/>
    </source>
</evidence>
<organism evidence="3 4">
    <name type="scientific">Halolactibacillus miurensis</name>
    <dbReference type="NCBI Taxonomy" id="306541"/>
    <lineage>
        <taxon>Bacteria</taxon>
        <taxon>Bacillati</taxon>
        <taxon>Bacillota</taxon>
        <taxon>Bacilli</taxon>
        <taxon>Bacillales</taxon>
        <taxon>Bacillaceae</taxon>
        <taxon>Halolactibacillus</taxon>
    </lineage>
</organism>
<dbReference type="SUPFAM" id="SSF88713">
    <property type="entry name" value="Glycoside hydrolase/deacetylase"/>
    <property type="match status" value="1"/>
</dbReference>
<gene>
    <name evidence="2" type="ORF">HMI01_20840</name>
    <name evidence="3" type="ORF">SAMN05421668_11781</name>
</gene>
<name>A0A1I6TSJ3_9BACI</name>
<dbReference type="Proteomes" id="UP000321773">
    <property type="component" value="Unassembled WGS sequence"/>
</dbReference>
<evidence type="ECO:0000256" key="1">
    <source>
        <dbReference type="SAM" id="Phobius"/>
    </source>
</evidence>